<dbReference type="Proteomes" id="UP001172708">
    <property type="component" value="Unassembled WGS sequence"/>
</dbReference>
<sequence length="166" mass="19156">MARPTTKHGLLKECKASRRRVLDLIDALPPHKRDAEFVFDDRDRNVRDVLVHLHEWHLLLLAWEHANTHGDGASFLPDGYRWNSYAPMNVALRDKHVGTSLAQALDLYRESYDDVVAMIESHTDDELFTKKFYPWTGSTSLGAYCVSNTSSHDDWALKKLRRHARS</sequence>
<dbReference type="SUPFAM" id="SSF109854">
    <property type="entry name" value="DinB/YfiT-like putative metalloenzymes"/>
    <property type="match status" value="1"/>
</dbReference>
<name>A0ABT8GEV5_9MICO</name>
<proteinExistence type="predicted"/>
<comment type="caution">
    <text evidence="1">The sequence shown here is derived from an EMBL/GenBank/DDBJ whole genome shotgun (WGS) entry which is preliminary data.</text>
</comment>
<evidence type="ECO:0000313" key="2">
    <source>
        <dbReference type="Proteomes" id="UP001172708"/>
    </source>
</evidence>
<accession>A0ABT8GEV5</accession>
<reference evidence="1" key="1">
    <citation type="submission" date="2023-06" db="EMBL/GenBank/DDBJ databases">
        <title>Egi l300058.</title>
        <authorList>
            <person name="Gao L."/>
            <person name="Fang B.-Z."/>
            <person name="Li W.-J."/>
        </authorList>
    </citation>
    <scope>NUCLEOTIDE SEQUENCE</scope>
    <source>
        <strain evidence="1">EGI L300058</strain>
    </source>
</reference>
<dbReference type="Pfam" id="PF08020">
    <property type="entry name" value="DUF1706"/>
    <property type="match status" value="1"/>
</dbReference>
<dbReference type="RefSeq" id="WP_301141006.1">
    <property type="nucleotide sequence ID" value="NZ_JAUHQA010000001.1"/>
</dbReference>
<keyword evidence="2" id="KW-1185">Reference proteome</keyword>
<dbReference type="PANTHER" id="PTHR40658:SF4">
    <property type="entry name" value="HYPOTHETICAL CYTOSOLIC PROTEIN"/>
    <property type="match status" value="1"/>
</dbReference>
<dbReference type="InterPro" id="IPR034660">
    <property type="entry name" value="DinB/YfiT-like"/>
</dbReference>
<dbReference type="Gene3D" id="1.20.120.450">
    <property type="entry name" value="dinb family like domain"/>
    <property type="match status" value="1"/>
</dbReference>
<dbReference type="PANTHER" id="PTHR40658">
    <property type="match status" value="1"/>
</dbReference>
<protein>
    <submittedName>
        <fullName evidence="1">ClbS/DfsB family four-helix bundle protein</fullName>
    </submittedName>
</protein>
<gene>
    <name evidence="1" type="ORF">QQX02_02500</name>
</gene>
<evidence type="ECO:0000313" key="1">
    <source>
        <dbReference type="EMBL" id="MDN4479796.1"/>
    </source>
</evidence>
<organism evidence="1 2">
    <name type="scientific">Demequina muriae</name>
    <dbReference type="NCBI Taxonomy" id="3051664"/>
    <lineage>
        <taxon>Bacteria</taxon>
        <taxon>Bacillati</taxon>
        <taxon>Actinomycetota</taxon>
        <taxon>Actinomycetes</taxon>
        <taxon>Micrococcales</taxon>
        <taxon>Demequinaceae</taxon>
        <taxon>Demequina</taxon>
    </lineage>
</organism>
<dbReference type="PIRSF" id="PIRSF031551">
    <property type="entry name" value="DUF1706"/>
    <property type="match status" value="1"/>
</dbReference>
<dbReference type="EMBL" id="JAUHQA010000001">
    <property type="protein sequence ID" value="MDN4479796.1"/>
    <property type="molecule type" value="Genomic_DNA"/>
</dbReference>
<dbReference type="InterPro" id="IPR012550">
    <property type="entry name" value="DUF1706"/>
</dbReference>